<sequence>RCRLLSLNLPIAGSEPAHKRPKLEVRGARSRPREKPQPRNALPTRRSARVAGNAAEPGASLKQLEALDLLFPTRTERKQRKLGVIPLESEDEGEESEKDIKLETEDVEVKSEITDTKTDGTETKTGDTGKDVLADSKHDIDSADGVEARMRSQYLKDASAAMETISEDTKHSGHKEVEQMIRKWEIKTDQVCKVSKERIMHLAYHPTTSKRIVFAGNKLGEVSIWDVNREYDEAYDHLVAPSYRLHSRPVTALIVNPFDHTQLYSSSYDGSALVFDVRNQNSDAFYVDEEVMLTSCVPSRTQDKVVYLADGQGQMVVCDLRIRNSKSGEGVAMDLKDLHN</sequence>
<dbReference type="GO" id="GO:0003677">
    <property type="term" value="F:DNA binding"/>
    <property type="evidence" value="ECO:0007669"/>
    <property type="project" value="TreeGrafter"/>
</dbReference>
<dbReference type="STRING" id="667725.A0A0L0FBN4"/>
<feature type="compositionally biased region" description="Basic and acidic residues" evidence="4">
    <location>
        <begin position="16"/>
        <end position="37"/>
    </location>
</feature>
<evidence type="ECO:0000256" key="4">
    <source>
        <dbReference type="SAM" id="MobiDB-lite"/>
    </source>
</evidence>
<dbReference type="AlphaFoldDB" id="A0A0L0FBN4"/>
<evidence type="ECO:0000256" key="2">
    <source>
        <dbReference type="ARBA" id="ARBA00022574"/>
    </source>
</evidence>
<dbReference type="Gene3D" id="2.130.10.10">
    <property type="entry name" value="YVTN repeat-like/Quinoprotein amine dehydrogenase"/>
    <property type="match status" value="1"/>
</dbReference>
<comment type="similarity">
    <text evidence="1">Belongs to the WD repeat DDB2/WDR76 family.</text>
</comment>
<keyword evidence="3" id="KW-0677">Repeat</keyword>
<dbReference type="EMBL" id="KQ244993">
    <property type="protein sequence ID" value="KNC73911.1"/>
    <property type="molecule type" value="Genomic_DNA"/>
</dbReference>
<dbReference type="OrthoDB" id="9890280at2759"/>
<feature type="non-terminal residue" evidence="5">
    <location>
        <position position="1"/>
    </location>
</feature>
<dbReference type="SUPFAM" id="SSF50978">
    <property type="entry name" value="WD40 repeat-like"/>
    <property type="match status" value="1"/>
</dbReference>
<organism evidence="5 6">
    <name type="scientific">Sphaeroforma arctica JP610</name>
    <dbReference type="NCBI Taxonomy" id="667725"/>
    <lineage>
        <taxon>Eukaryota</taxon>
        <taxon>Ichthyosporea</taxon>
        <taxon>Ichthyophonida</taxon>
        <taxon>Sphaeroforma</taxon>
    </lineage>
</organism>
<evidence type="ECO:0000256" key="1">
    <source>
        <dbReference type="ARBA" id="ARBA00005434"/>
    </source>
</evidence>
<dbReference type="InterPro" id="IPR050853">
    <property type="entry name" value="WD_repeat_DNA-damage-binding"/>
</dbReference>
<dbReference type="GO" id="GO:0005634">
    <property type="term" value="C:nucleus"/>
    <property type="evidence" value="ECO:0007669"/>
    <property type="project" value="TreeGrafter"/>
</dbReference>
<dbReference type="InterPro" id="IPR015943">
    <property type="entry name" value="WD40/YVTN_repeat-like_dom_sf"/>
</dbReference>
<evidence type="ECO:0000313" key="6">
    <source>
        <dbReference type="Proteomes" id="UP000054560"/>
    </source>
</evidence>
<keyword evidence="6" id="KW-1185">Reference proteome</keyword>
<proteinExistence type="inferred from homology"/>
<dbReference type="PANTHER" id="PTHR14773">
    <property type="entry name" value="WD REPEAT-CONTAINING PROTEIN 76"/>
    <property type="match status" value="1"/>
</dbReference>
<evidence type="ECO:0008006" key="7">
    <source>
        <dbReference type="Google" id="ProtNLM"/>
    </source>
</evidence>
<dbReference type="PANTHER" id="PTHR14773:SF0">
    <property type="entry name" value="WD REPEAT-CONTAINING PROTEIN 76"/>
    <property type="match status" value="1"/>
</dbReference>
<dbReference type="InterPro" id="IPR036322">
    <property type="entry name" value="WD40_repeat_dom_sf"/>
</dbReference>
<dbReference type="GO" id="GO:2000001">
    <property type="term" value="P:regulation of DNA damage checkpoint"/>
    <property type="evidence" value="ECO:0007669"/>
    <property type="project" value="TreeGrafter"/>
</dbReference>
<accession>A0A0L0FBN4</accession>
<dbReference type="RefSeq" id="XP_014147813.1">
    <property type="nucleotide sequence ID" value="XM_014292338.1"/>
</dbReference>
<evidence type="ECO:0000313" key="5">
    <source>
        <dbReference type="EMBL" id="KNC73911.1"/>
    </source>
</evidence>
<name>A0A0L0FBN4_9EUKA</name>
<gene>
    <name evidence="5" type="ORF">SARC_13531</name>
</gene>
<dbReference type="InterPro" id="IPR001680">
    <property type="entry name" value="WD40_rpt"/>
</dbReference>
<keyword evidence="2" id="KW-0853">WD repeat</keyword>
<dbReference type="GeneID" id="25914035"/>
<evidence type="ECO:0000256" key="3">
    <source>
        <dbReference type="ARBA" id="ARBA00022737"/>
    </source>
</evidence>
<dbReference type="SMART" id="SM00320">
    <property type="entry name" value="WD40"/>
    <property type="match status" value="2"/>
</dbReference>
<feature type="non-terminal residue" evidence="5">
    <location>
        <position position="340"/>
    </location>
</feature>
<feature type="region of interest" description="Disordered" evidence="4">
    <location>
        <begin position="7"/>
        <end position="59"/>
    </location>
</feature>
<reference evidence="5 6" key="1">
    <citation type="submission" date="2011-02" db="EMBL/GenBank/DDBJ databases">
        <title>The Genome Sequence of Sphaeroforma arctica JP610.</title>
        <authorList>
            <consortium name="The Broad Institute Genome Sequencing Platform"/>
            <person name="Russ C."/>
            <person name="Cuomo C."/>
            <person name="Young S.K."/>
            <person name="Zeng Q."/>
            <person name="Gargeya S."/>
            <person name="Alvarado L."/>
            <person name="Berlin A."/>
            <person name="Chapman S.B."/>
            <person name="Chen Z."/>
            <person name="Freedman E."/>
            <person name="Gellesch M."/>
            <person name="Goldberg J."/>
            <person name="Griggs A."/>
            <person name="Gujja S."/>
            <person name="Heilman E."/>
            <person name="Heiman D."/>
            <person name="Howarth C."/>
            <person name="Mehta T."/>
            <person name="Neiman D."/>
            <person name="Pearson M."/>
            <person name="Roberts A."/>
            <person name="Saif S."/>
            <person name="Shea T."/>
            <person name="Shenoy N."/>
            <person name="Sisk P."/>
            <person name="Stolte C."/>
            <person name="Sykes S."/>
            <person name="White J."/>
            <person name="Yandava C."/>
            <person name="Burger G."/>
            <person name="Gray M.W."/>
            <person name="Holland P.W.H."/>
            <person name="King N."/>
            <person name="Lang F.B.F."/>
            <person name="Roger A.J."/>
            <person name="Ruiz-Trillo I."/>
            <person name="Haas B."/>
            <person name="Nusbaum C."/>
            <person name="Birren B."/>
        </authorList>
    </citation>
    <scope>NUCLEOTIDE SEQUENCE [LARGE SCALE GENOMIC DNA]</scope>
    <source>
        <strain evidence="5 6">JP610</strain>
    </source>
</reference>
<protein>
    <recommendedName>
        <fullName evidence="7">DNA damage-binding protein CMR1</fullName>
    </recommendedName>
</protein>
<dbReference type="Proteomes" id="UP000054560">
    <property type="component" value="Unassembled WGS sequence"/>
</dbReference>